<keyword evidence="2" id="KW-1185">Reference proteome</keyword>
<organism evidence="1 2">
    <name type="scientific">Hominifimenecus microfluidus</name>
    <dbReference type="NCBI Taxonomy" id="2885348"/>
    <lineage>
        <taxon>Bacteria</taxon>
        <taxon>Bacillati</taxon>
        <taxon>Bacillota</taxon>
        <taxon>Clostridia</taxon>
        <taxon>Lachnospirales</taxon>
        <taxon>Lachnospiraceae</taxon>
        <taxon>Hominifimenecus</taxon>
    </lineage>
</organism>
<evidence type="ECO:0000313" key="2">
    <source>
        <dbReference type="Proteomes" id="UP001198182"/>
    </source>
</evidence>
<reference evidence="1" key="1">
    <citation type="submission" date="2021-10" db="EMBL/GenBank/DDBJ databases">
        <title>Anaerobic single-cell dispensing facilitates the cultivation of human gut bacteria.</title>
        <authorList>
            <person name="Afrizal A."/>
        </authorList>
    </citation>
    <scope>NUCLEOTIDE SEQUENCE</scope>
    <source>
        <strain evidence="1">CLA-AA-H215</strain>
    </source>
</reference>
<sequence>MHSNFYYDDGAYLSLYEQGAALMSAIDEKLLSFLCGYSYQEVHIPSLIHGSVLRKCGYFNSFPQHITPVGFLKERKVQGQSETVDKEIGFNDYYLTPAACLHIYPMLEHACKENSVYTTCEAVFRYENGDFRQSERLWEFSVREMVFVGSKKYVLDGLECIKAKSLAFAKNVFGEGKVQEASDNFYPSRENEVKKRLQQANGLKQELLLTLEGKEIAVASFNFHDHHFSNPFHFANGGEIVTGCVGFGLERWVLCAFEKSISESSIRTCP</sequence>
<accession>A0AAE3EDC8</accession>
<proteinExistence type="predicted"/>
<dbReference type="InterPro" id="IPR045864">
    <property type="entry name" value="aa-tRNA-synth_II/BPL/LPL"/>
</dbReference>
<name>A0AAE3EDC8_9FIRM</name>
<protein>
    <recommendedName>
        <fullName evidence="3">Aminoacyl-transfer RNA synthetases class-II family profile domain-containing protein</fullName>
    </recommendedName>
</protein>
<gene>
    <name evidence="1" type="ORF">LKD81_12605</name>
</gene>
<evidence type="ECO:0000313" key="1">
    <source>
        <dbReference type="EMBL" id="MCC2231826.1"/>
    </source>
</evidence>
<dbReference type="EMBL" id="JAJEQR010000040">
    <property type="protein sequence ID" value="MCC2231826.1"/>
    <property type="molecule type" value="Genomic_DNA"/>
</dbReference>
<dbReference type="AlphaFoldDB" id="A0AAE3EDC8"/>
<dbReference type="GO" id="GO:0016740">
    <property type="term" value="F:transferase activity"/>
    <property type="evidence" value="ECO:0007669"/>
    <property type="project" value="UniProtKB-ARBA"/>
</dbReference>
<dbReference type="RefSeq" id="WP_308454311.1">
    <property type="nucleotide sequence ID" value="NZ_JAJEQR010000040.1"/>
</dbReference>
<dbReference type="Proteomes" id="UP001198182">
    <property type="component" value="Unassembled WGS sequence"/>
</dbReference>
<comment type="caution">
    <text evidence="1">The sequence shown here is derived from an EMBL/GenBank/DDBJ whole genome shotgun (WGS) entry which is preliminary data.</text>
</comment>
<dbReference type="GO" id="GO:0140096">
    <property type="term" value="F:catalytic activity, acting on a protein"/>
    <property type="evidence" value="ECO:0007669"/>
    <property type="project" value="UniProtKB-ARBA"/>
</dbReference>
<dbReference type="Gene3D" id="3.30.930.10">
    <property type="entry name" value="Bira Bifunctional Protein, Domain 2"/>
    <property type="match status" value="1"/>
</dbReference>
<dbReference type="SUPFAM" id="SSF55681">
    <property type="entry name" value="Class II aaRS and biotin synthetases"/>
    <property type="match status" value="1"/>
</dbReference>
<evidence type="ECO:0008006" key="3">
    <source>
        <dbReference type="Google" id="ProtNLM"/>
    </source>
</evidence>